<dbReference type="Gene3D" id="3.90.79.10">
    <property type="entry name" value="Nucleoside Triphosphate Pyrophosphohydrolase"/>
    <property type="match status" value="1"/>
</dbReference>
<dbReference type="GO" id="GO:0006754">
    <property type="term" value="P:ATP biosynthetic process"/>
    <property type="evidence" value="ECO:0007669"/>
    <property type="project" value="TreeGrafter"/>
</dbReference>
<reference evidence="8 9" key="1">
    <citation type="journal article" date="2016" name="Nat. Commun.">
        <title>Thousands of microbial genomes shed light on interconnected biogeochemical processes in an aquifer system.</title>
        <authorList>
            <person name="Anantharaman K."/>
            <person name="Brown C.T."/>
            <person name="Hug L.A."/>
            <person name="Sharon I."/>
            <person name="Castelle C.J."/>
            <person name="Probst A.J."/>
            <person name="Thomas B.C."/>
            <person name="Singh A."/>
            <person name="Wilkins M.J."/>
            <person name="Karaoz U."/>
            <person name="Brodie E.L."/>
            <person name="Williams K.H."/>
            <person name="Hubbard S.S."/>
            <person name="Banfield J.F."/>
        </authorList>
    </citation>
    <scope>NUCLEOTIDE SEQUENCE [LARGE SCALE GENOMIC DNA]</scope>
</reference>
<dbReference type="GO" id="GO:0006167">
    <property type="term" value="P:AMP biosynthetic process"/>
    <property type="evidence" value="ECO:0007669"/>
    <property type="project" value="TreeGrafter"/>
</dbReference>
<dbReference type="Pfam" id="PF00293">
    <property type="entry name" value="NUDIX"/>
    <property type="match status" value="1"/>
</dbReference>
<dbReference type="GO" id="GO:0000166">
    <property type="term" value="F:nucleotide binding"/>
    <property type="evidence" value="ECO:0007669"/>
    <property type="project" value="UniProtKB-KW"/>
</dbReference>
<proteinExistence type="inferred from homology"/>
<sequence>MKRQVSAGAVIFRRDHDGHIRFLLLYRGRGNWNSPKGRIEEGEHATAAFFREVEEETGLKRHDLRVIPNFREENRYVFSVSEPSTRGTRRVIFKTDLFYLAEAQRSEVELSKEHKGFGWFTYHEAMEIVRQPSIRNVLARAYGVITHDLSRHKAHPARPGRHLRGHRPVHRPPPGLAPRGERAQPES</sequence>
<dbReference type="InterPro" id="IPR015797">
    <property type="entry name" value="NUDIX_hydrolase-like_dom_sf"/>
</dbReference>
<evidence type="ECO:0000259" key="7">
    <source>
        <dbReference type="PROSITE" id="PS51462"/>
    </source>
</evidence>
<dbReference type="PROSITE" id="PS00893">
    <property type="entry name" value="NUDIX_BOX"/>
    <property type="match status" value="1"/>
</dbReference>
<feature type="region of interest" description="Disordered" evidence="6">
    <location>
        <begin position="149"/>
        <end position="187"/>
    </location>
</feature>
<gene>
    <name evidence="8" type="ORF">A3B37_01005</name>
</gene>
<evidence type="ECO:0000313" key="8">
    <source>
        <dbReference type="EMBL" id="OHA09106.1"/>
    </source>
</evidence>
<keyword evidence="3" id="KW-0547">Nucleotide-binding</keyword>
<dbReference type="EMBL" id="MHQS01000006">
    <property type="protein sequence ID" value="OHA09106.1"/>
    <property type="molecule type" value="Genomic_DNA"/>
</dbReference>
<keyword evidence="4" id="KW-0378">Hydrolase</keyword>
<dbReference type="PANTHER" id="PTHR21340">
    <property type="entry name" value="DIADENOSINE 5,5-P1,P4-TETRAPHOSPHATE PYROPHOSPHOHYDROLASE MUTT"/>
    <property type="match status" value="1"/>
</dbReference>
<comment type="similarity">
    <text evidence="1">Belongs to the Nudix hydrolase family.</text>
</comment>
<feature type="compositionally biased region" description="Basic residues" evidence="6">
    <location>
        <begin position="150"/>
        <end position="170"/>
    </location>
</feature>
<evidence type="ECO:0000256" key="1">
    <source>
        <dbReference type="ARBA" id="ARBA00005582"/>
    </source>
</evidence>
<evidence type="ECO:0000256" key="2">
    <source>
        <dbReference type="ARBA" id="ARBA00018911"/>
    </source>
</evidence>
<dbReference type="SUPFAM" id="SSF55811">
    <property type="entry name" value="Nudix"/>
    <property type="match status" value="1"/>
</dbReference>
<dbReference type="InterPro" id="IPR003565">
    <property type="entry name" value="Tetra_PHTase"/>
</dbReference>
<dbReference type="CDD" id="cd03428">
    <property type="entry name" value="NUDIX_Ap4A_Nudt2"/>
    <property type="match status" value="1"/>
</dbReference>
<name>A0A1G2LBU0_9BACT</name>
<evidence type="ECO:0000256" key="6">
    <source>
        <dbReference type="SAM" id="MobiDB-lite"/>
    </source>
</evidence>
<organism evidence="8 9">
    <name type="scientific">Candidatus Sungbacteria bacterium RIFCSPLOWO2_01_FULL_59_16</name>
    <dbReference type="NCBI Taxonomy" id="1802280"/>
    <lineage>
        <taxon>Bacteria</taxon>
        <taxon>Candidatus Sungiibacteriota</taxon>
    </lineage>
</organism>
<dbReference type="InterPro" id="IPR020084">
    <property type="entry name" value="NUDIX_hydrolase_CS"/>
</dbReference>
<evidence type="ECO:0000256" key="5">
    <source>
        <dbReference type="ARBA" id="ARBA00032644"/>
    </source>
</evidence>
<accession>A0A1G2LBU0</accession>
<dbReference type="AlphaFoldDB" id="A0A1G2LBU0"/>
<comment type="caution">
    <text evidence="8">The sequence shown here is derived from an EMBL/GenBank/DDBJ whole genome shotgun (WGS) entry which is preliminary data.</text>
</comment>
<dbReference type="InterPro" id="IPR051325">
    <property type="entry name" value="Nudix_hydrolase_domain"/>
</dbReference>
<evidence type="ECO:0000256" key="3">
    <source>
        <dbReference type="ARBA" id="ARBA00022741"/>
    </source>
</evidence>
<feature type="domain" description="Nudix hydrolase" evidence="7">
    <location>
        <begin position="2"/>
        <end position="142"/>
    </location>
</feature>
<dbReference type="Proteomes" id="UP000176705">
    <property type="component" value="Unassembled WGS sequence"/>
</dbReference>
<dbReference type="PROSITE" id="PS51462">
    <property type="entry name" value="NUDIX"/>
    <property type="match status" value="1"/>
</dbReference>
<dbReference type="InterPro" id="IPR000086">
    <property type="entry name" value="NUDIX_hydrolase_dom"/>
</dbReference>
<evidence type="ECO:0000313" key="9">
    <source>
        <dbReference type="Proteomes" id="UP000176705"/>
    </source>
</evidence>
<evidence type="ECO:0000256" key="4">
    <source>
        <dbReference type="ARBA" id="ARBA00022801"/>
    </source>
</evidence>
<dbReference type="STRING" id="1802280.A3B37_01005"/>
<dbReference type="PANTHER" id="PTHR21340:SF0">
    <property type="entry name" value="BIS(5'-NUCLEOSYL)-TETRAPHOSPHATASE [ASYMMETRICAL]"/>
    <property type="match status" value="1"/>
</dbReference>
<dbReference type="GO" id="GO:0004081">
    <property type="term" value="F:bis(5'-nucleosyl)-tetraphosphatase (asymmetrical) activity"/>
    <property type="evidence" value="ECO:0007669"/>
    <property type="project" value="TreeGrafter"/>
</dbReference>
<protein>
    <recommendedName>
        <fullName evidence="2">Bis(5'-nucleosyl)-tetraphosphatase [asymmetrical]</fullName>
    </recommendedName>
    <alternativeName>
        <fullName evidence="5">Diadenosine 5',5'''-P1,P4-tetraphosphate asymmetrical hydrolase</fullName>
    </alternativeName>
</protein>